<comment type="caution">
    <text evidence="2">The sequence shown here is derived from an EMBL/GenBank/DDBJ whole genome shotgun (WGS) entry which is preliminary data.</text>
</comment>
<sequence>MHPASSWSKPVPWCVFLPGFRNLRAGSTGARNGLKSSLPPRTSNVPLHCLLNRWTAPSSHGLGAAASTTRTSLAPPFATGHGSPGSLPGGTRMPSNSLGEGLARIPTIHLLLARAVCAQVLFGLLVVLPRVARNHFKILAPAPQAASRASECLAVVGTPQCASPHFTHRHCLGPQAPRQRSLT</sequence>
<dbReference type="AlphaFoldDB" id="A0AAD6WML3"/>
<reference evidence="2" key="1">
    <citation type="submission" date="2023-03" db="EMBL/GenBank/DDBJ databases">
        <title>Massive genome expansion in bonnet fungi (Mycena s.s.) driven by repeated elements and novel gene families across ecological guilds.</title>
        <authorList>
            <consortium name="Lawrence Berkeley National Laboratory"/>
            <person name="Harder C.B."/>
            <person name="Miyauchi S."/>
            <person name="Viragh M."/>
            <person name="Kuo A."/>
            <person name="Thoen E."/>
            <person name="Andreopoulos B."/>
            <person name="Lu D."/>
            <person name="Skrede I."/>
            <person name="Drula E."/>
            <person name="Henrissat B."/>
            <person name="Morin E."/>
            <person name="Kohler A."/>
            <person name="Barry K."/>
            <person name="LaButti K."/>
            <person name="Morin E."/>
            <person name="Salamov A."/>
            <person name="Lipzen A."/>
            <person name="Mereny Z."/>
            <person name="Hegedus B."/>
            <person name="Baldrian P."/>
            <person name="Stursova M."/>
            <person name="Weitz H."/>
            <person name="Taylor A."/>
            <person name="Grigoriev I.V."/>
            <person name="Nagy L.G."/>
            <person name="Martin F."/>
            <person name="Kauserud H."/>
        </authorList>
    </citation>
    <scope>NUCLEOTIDE SEQUENCE</scope>
    <source>
        <strain evidence="2">CBHHK200</strain>
    </source>
</reference>
<protein>
    <submittedName>
        <fullName evidence="2">Uncharacterized protein</fullName>
    </submittedName>
</protein>
<dbReference type="EMBL" id="JARJCM010000279">
    <property type="protein sequence ID" value="KAJ7019943.1"/>
    <property type="molecule type" value="Genomic_DNA"/>
</dbReference>
<evidence type="ECO:0000256" key="1">
    <source>
        <dbReference type="SAM" id="MobiDB-lite"/>
    </source>
</evidence>
<proteinExistence type="predicted"/>
<dbReference type="Proteomes" id="UP001218188">
    <property type="component" value="Unassembled WGS sequence"/>
</dbReference>
<feature type="region of interest" description="Disordered" evidence="1">
    <location>
        <begin position="73"/>
        <end position="92"/>
    </location>
</feature>
<keyword evidence="3" id="KW-1185">Reference proteome</keyword>
<name>A0AAD6WML3_9AGAR</name>
<evidence type="ECO:0000313" key="3">
    <source>
        <dbReference type="Proteomes" id="UP001218188"/>
    </source>
</evidence>
<accession>A0AAD6WML3</accession>
<evidence type="ECO:0000313" key="2">
    <source>
        <dbReference type="EMBL" id="KAJ7019943.1"/>
    </source>
</evidence>
<gene>
    <name evidence="2" type="ORF">C8F04DRAFT_1146043</name>
</gene>
<organism evidence="2 3">
    <name type="scientific">Mycena alexandri</name>
    <dbReference type="NCBI Taxonomy" id="1745969"/>
    <lineage>
        <taxon>Eukaryota</taxon>
        <taxon>Fungi</taxon>
        <taxon>Dikarya</taxon>
        <taxon>Basidiomycota</taxon>
        <taxon>Agaricomycotina</taxon>
        <taxon>Agaricomycetes</taxon>
        <taxon>Agaricomycetidae</taxon>
        <taxon>Agaricales</taxon>
        <taxon>Marasmiineae</taxon>
        <taxon>Mycenaceae</taxon>
        <taxon>Mycena</taxon>
    </lineage>
</organism>